<organism evidence="3 4">
    <name type="scientific">Pseudonocardia cypriaca</name>
    <dbReference type="NCBI Taxonomy" id="882449"/>
    <lineage>
        <taxon>Bacteria</taxon>
        <taxon>Bacillati</taxon>
        <taxon>Actinomycetota</taxon>
        <taxon>Actinomycetes</taxon>
        <taxon>Pseudonocardiales</taxon>
        <taxon>Pseudonocardiaceae</taxon>
        <taxon>Pseudonocardia</taxon>
    </lineage>
</organism>
<name>A0A543GAG3_9PSEU</name>
<comment type="caution">
    <text evidence="3">The sequence shown here is derived from an EMBL/GenBank/DDBJ whole genome shotgun (WGS) entry which is preliminary data.</text>
</comment>
<feature type="transmembrane region" description="Helical" evidence="2">
    <location>
        <begin position="198"/>
        <end position="218"/>
    </location>
</feature>
<evidence type="ECO:0000256" key="2">
    <source>
        <dbReference type="SAM" id="Phobius"/>
    </source>
</evidence>
<keyword evidence="4" id="KW-1185">Reference proteome</keyword>
<protein>
    <submittedName>
        <fullName evidence="3">Uncharacterized protein</fullName>
    </submittedName>
</protein>
<dbReference type="EMBL" id="VFPH01000001">
    <property type="protein sequence ID" value="TQM43062.1"/>
    <property type="molecule type" value="Genomic_DNA"/>
</dbReference>
<reference evidence="3 4" key="1">
    <citation type="submission" date="2019-06" db="EMBL/GenBank/DDBJ databases">
        <title>Sequencing the genomes of 1000 actinobacteria strains.</title>
        <authorList>
            <person name="Klenk H.-P."/>
        </authorList>
    </citation>
    <scope>NUCLEOTIDE SEQUENCE [LARGE SCALE GENOMIC DNA]</scope>
    <source>
        <strain evidence="3 4">DSM 45511</strain>
    </source>
</reference>
<dbReference type="OrthoDB" id="4350047at2"/>
<feature type="transmembrane region" description="Helical" evidence="2">
    <location>
        <begin position="137"/>
        <end position="155"/>
    </location>
</feature>
<proteinExistence type="predicted"/>
<feature type="transmembrane region" description="Helical" evidence="2">
    <location>
        <begin position="19"/>
        <end position="39"/>
    </location>
</feature>
<gene>
    <name evidence="3" type="ORF">FB388_0403</name>
</gene>
<keyword evidence="2" id="KW-1133">Transmembrane helix</keyword>
<sequence length="310" mass="33468">MGEEPVPASAEGFSRLWKIVGQLVAPTTLVTVLLIYFGWVRTSVIYEVFGISYSTLGLTVDDLLFRSVSTTFTPVALVLLLMVVVRPAHILTVRLLRTNSFTERLVPLLVSIGGALATAIGLLGFTRVVQYSVEWPLVPIGLGLGLLLLSYGAALRGTTRSEVAAEPASRSGAADAEVGSAGGSRTPVPNGHDLLQRVALAAVVLLSAFWALAVFAQLNGISAAEQIARQPRSLPGVVIYASNRLHLSGPGILESPLHSDAEATYRFRYDGYRLLLRSNEKYFLLPLRWRPGARAVVLADDASLRVEFFR</sequence>
<feature type="region of interest" description="Disordered" evidence="1">
    <location>
        <begin position="166"/>
        <end position="185"/>
    </location>
</feature>
<evidence type="ECO:0000313" key="4">
    <source>
        <dbReference type="Proteomes" id="UP000319818"/>
    </source>
</evidence>
<dbReference type="Proteomes" id="UP000319818">
    <property type="component" value="Unassembled WGS sequence"/>
</dbReference>
<dbReference type="RefSeq" id="WP_142096045.1">
    <property type="nucleotide sequence ID" value="NZ_VFPH01000001.1"/>
</dbReference>
<feature type="transmembrane region" description="Helical" evidence="2">
    <location>
        <begin position="105"/>
        <end position="125"/>
    </location>
</feature>
<feature type="transmembrane region" description="Helical" evidence="2">
    <location>
        <begin position="63"/>
        <end position="85"/>
    </location>
</feature>
<evidence type="ECO:0000313" key="3">
    <source>
        <dbReference type="EMBL" id="TQM43062.1"/>
    </source>
</evidence>
<accession>A0A543GAG3</accession>
<dbReference type="AlphaFoldDB" id="A0A543GAG3"/>
<keyword evidence="2" id="KW-0812">Transmembrane</keyword>
<keyword evidence="2" id="KW-0472">Membrane</keyword>
<evidence type="ECO:0000256" key="1">
    <source>
        <dbReference type="SAM" id="MobiDB-lite"/>
    </source>
</evidence>